<accession>A0ABP7M8Y2</accession>
<organism evidence="5 6">
    <name type="scientific">Litoribacillus peritrichatus</name>
    <dbReference type="NCBI Taxonomy" id="718191"/>
    <lineage>
        <taxon>Bacteria</taxon>
        <taxon>Pseudomonadati</taxon>
        <taxon>Pseudomonadota</taxon>
        <taxon>Gammaproteobacteria</taxon>
        <taxon>Oceanospirillales</taxon>
        <taxon>Oceanospirillaceae</taxon>
        <taxon>Litoribacillus</taxon>
    </lineage>
</organism>
<reference evidence="6" key="1">
    <citation type="journal article" date="2019" name="Int. J. Syst. Evol. Microbiol.">
        <title>The Global Catalogue of Microorganisms (GCM) 10K type strain sequencing project: providing services to taxonomists for standard genome sequencing and annotation.</title>
        <authorList>
            <consortium name="The Broad Institute Genomics Platform"/>
            <consortium name="The Broad Institute Genome Sequencing Center for Infectious Disease"/>
            <person name="Wu L."/>
            <person name="Ma J."/>
        </authorList>
    </citation>
    <scope>NUCLEOTIDE SEQUENCE [LARGE SCALE GENOMIC DNA]</scope>
    <source>
        <strain evidence="6">JCM 17551</strain>
    </source>
</reference>
<dbReference type="SUPFAM" id="SSF56784">
    <property type="entry name" value="HAD-like"/>
    <property type="match status" value="1"/>
</dbReference>
<dbReference type="InterPro" id="IPR050155">
    <property type="entry name" value="HAD-like_hydrolase_sf"/>
</dbReference>
<dbReference type="PANTHER" id="PTHR43434">
    <property type="entry name" value="PHOSPHOGLYCOLATE PHOSPHATASE"/>
    <property type="match status" value="1"/>
</dbReference>
<evidence type="ECO:0000256" key="2">
    <source>
        <dbReference type="ARBA" id="ARBA00022801"/>
    </source>
</evidence>
<dbReference type="InterPro" id="IPR041492">
    <property type="entry name" value="HAD_2"/>
</dbReference>
<dbReference type="EMBL" id="BAABBN010000004">
    <property type="protein sequence ID" value="GAA3917944.1"/>
    <property type="molecule type" value="Genomic_DNA"/>
</dbReference>
<keyword evidence="4" id="KW-0119">Carbohydrate metabolism</keyword>
<evidence type="ECO:0000256" key="1">
    <source>
        <dbReference type="ARBA" id="ARBA00022723"/>
    </source>
</evidence>
<dbReference type="PANTHER" id="PTHR43434:SF23">
    <property type="entry name" value="PHOSPHOGLYCOLATE PHOSPHATASE"/>
    <property type="match status" value="1"/>
</dbReference>
<dbReference type="Proteomes" id="UP001501565">
    <property type="component" value="Unassembled WGS sequence"/>
</dbReference>
<evidence type="ECO:0000313" key="6">
    <source>
        <dbReference type="Proteomes" id="UP001501565"/>
    </source>
</evidence>
<dbReference type="NCBIfam" id="TIGR01509">
    <property type="entry name" value="HAD-SF-IA-v3"/>
    <property type="match status" value="1"/>
</dbReference>
<protein>
    <submittedName>
        <fullName evidence="5">HAD family hydrolase</fullName>
    </submittedName>
</protein>
<dbReference type="InterPro" id="IPR006439">
    <property type="entry name" value="HAD-SF_hydro_IA"/>
</dbReference>
<dbReference type="RefSeq" id="WP_344796349.1">
    <property type="nucleotide sequence ID" value="NZ_BAABBN010000004.1"/>
</dbReference>
<evidence type="ECO:0000256" key="4">
    <source>
        <dbReference type="ARBA" id="ARBA00023277"/>
    </source>
</evidence>
<keyword evidence="6" id="KW-1185">Reference proteome</keyword>
<keyword evidence="1" id="KW-0479">Metal-binding</keyword>
<proteinExistence type="predicted"/>
<dbReference type="Pfam" id="PF13419">
    <property type="entry name" value="HAD_2"/>
    <property type="match status" value="1"/>
</dbReference>
<keyword evidence="3" id="KW-0460">Magnesium</keyword>
<comment type="caution">
    <text evidence="5">The sequence shown here is derived from an EMBL/GenBank/DDBJ whole genome shotgun (WGS) entry which is preliminary data.</text>
</comment>
<dbReference type="Gene3D" id="1.10.150.240">
    <property type="entry name" value="Putative phosphatase, domain 2"/>
    <property type="match status" value="1"/>
</dbReference>
<gene>
    <name evidence="5" type="ORF">GCM10022277_11280</name>
</gene>
<dbReference type="SFLD" id="SFLDS00003">
    <property type="entry name" value="Haloacid_Dehalogenase"/>
    <property type="match status" value="1"/>
</dbReference>
<evidence type="ECO:0000313" key="5">
    <source>
        <dbReference type="EMBL" id="GAA3917944.1"/>
    </source>
</evidence>
<dbReference type="NCBIfam" id="TIGR01549">
    <property type="entry name" value="HAD-SF-IA-v1"/>
    <property type="match status" value="1"/>
</dbReference>
<keyword evidence="2 5" id="KW-0378">Hydrolase</keyword>
<dbReference type="GO" id="GO:0016787">
    <property type="term" value="F:hydrolase activity"/>
    <property type="evidence" value="ECO:0007669"/>
    <property type="project" value="UniProtKB-KW"/>
</dbReference>
<dbReference type="Gene3D" id="3.40.50.1000">
    <property type="entry name" value="HAD superfamily/HAD-like"/>
    <property type="match status" value="1"/>
</dbReference>
<dbReference type="InterPro" id="IPR036412">
    <property type="entry name" value="HAD-like_sf"/>
</dbReference>
<sequence>MQRYKAVLFDLDGTLLDSAVHFHSILNKQALELGTAEVDFETVRQWASNGAAVMIENCLGITADAENFQQLNTQFLELYDQEVHTSCPLFEEIESLLLQLKSKDIPIAIITNKGRRFYQHIEPQLEQIIPVKVGITRDDVTEIKPHPEGLLNSAKQLNITPEECLYVGDHKRDIDAAINAHMPSAAACWGYIHKEDNPTQWNANHLLKTPTELLNLI</sequence>
<evidence type="ECO:0000256" key="3">
    <source>
        <dbReference type="ARBA" id="ARBA00022842"/>
    </source>
</evidence>
<dbReference type="SFLD" id="SFLDG01129">
    <property type="entry name" value="C1.5:_HAD__Beta-PGM__Phosphata"/>
    <property type="match status" value="1"/>
</dbReference>
<name>A0ABP7M8Y2_9GAMM</name>
<dbReference type="InterPro" id="IPR023198">
    <property type="entry name" value="PGP-like_dom2"/>
</dbReference>
<dbReference type="InterPro" id="IPR023214">
    <property type="entry name" value="HAD_sf"/>
</dbReference>